<organism evidence="2">
    <name type="scientific">marine sediment metagenome</name>
    <dbReference type="NCBI Taxonomy" id="412755"/>
    <lineage>
        <taxon>unclassified sequences</taxon>
        <taxon>metagenomes</taxon>
        <taxon>ecological metagenomes</taxon>
    </lineage>
</organism>
<feature type="transmembrane region" description="Helical" evidence="1">
    <location>
        <begin position="43"/>
        <end position="63"/>
    </location>
</feature>
<feature type="non-terminal residue" evidence="2">
    <location>
        <position position="1"/>
    </location>
</feature>
<evidence type="ECO:0000256" key="1">
    <source>
        <dbReference type="SAM" id="Phobius"/>
    </source>
</evidence>
<dbReference type="EMBL" id="BART01037491">
    <property type="protein sequence ID" value="GAH08077.1"/>
    <property type="molecule type" value="Genomic_DNA"/>
</dbReference>
<name>X1CK38_9ZZZZ</name>
<evidence type="ECO:0000313" key="2">
    <source>
        <dbReference type="EMBL" id="GAH08077.1"/>
    </source>
</evidence>
<gene>
    <name evidence="2" type="ORF">S01H4_62698</name>
</gene>
<keyword evidence="1" id="KW-1133">Transmembrane helix</keyword>
<protein>
    <submittedName>
        <fullName evidence="2">Uncharacterized protein</fullName>
    </submittedName>
</protein>
<dbReference type="AlphaFoldDB" id="X1CK38"/>
<accession>X1CK38</accession>
<proteinExistence type="predicted"/>
<feature type="non-terminal residue" evidence="2">
    <location>
        <position position="153"/>
    </location>
</feature>
<keyword evidence="1" id="KW-0812">Transmembrane</keyword>
<sequence length="153" mass="17456">DFGGTEEKWNIRLRDDWKSFSQGKNNSKGFQLPLLNPGENIGYIIRAILIGLFVGAAIFFGVSRLGFHSIAGRNSGGKDEKKRRDRTLNPEELYSSENLLRKAKNRYYYGNEREAWILLFLAFIKGLDENMGIKIPKQATEGECLLILKNIDK</sequence>
<keyword evidence="1" id="KW-0472">Membrane</keyword>
<reference evidence="2" key="1">
    <citation type="journal article" date="2014" name="Front. Microbiol.">
        <title>High frequency of phylogenetically diverse reductive dehalogenase-homologous genes in deep subseafloor sedimentary metagenomes.</title>
        <authorList>
            <person name="Kawai M."/>
            <person name="Futagami T."/>
            <person name="Toyoda A."/>
            <person name="Takaki Y."/>
            <person name="Nishi S."/>
            <person name="Hori S."/>
            <person name="Arai W."/>
            <person name="Tsubouchi T."/>
            <person name="Morono Y."/>
            <person name="Uchiyama I."/>
            <person name="Ito T."/>
            <person name="Fujiyama A."/>
            <person name="Inagaki F."/>
            <person name="Takami H."/>
        </authorList>
    </citation>
    <scope>NUCLEOTIDE SEQUENCE</scope>
    <source>
        <strain evidence="2">Expedition CK06-06</strain>
    </source>
</reference>
<comment type="caution">
    <text evidence="2">The sequence shown here is derived from an EMBL/GenBank/DDBJ whole genome shotgun (WGS) entry which is preliminary data.</text>
</comment>